<organism evidence="1 2">
    <name type="scientific">Bagarius yarrelli</name>
    <name type="common">Goonch</name>
    <name type="synonym">Bagrus yarrelli</name>
    <dbReference type="NCBI Taxonomy" id="175774"/>
    <lineage>
        <taxon>Eukaryota</taxon>
        <taxon>Metazoa</taxon>
        <taxon>Chordata</taxon>
        <taxon>Craniata</taxon>
        <taxon>Vertebrata</taxon>
        <taxon>Euteleostomi</taxon>
        <taxon>Actinopterygii</taxon>
        <taxon>Neopterygii</taxon>
        <taxon>Teleostei</taxon>
        <taxon>Ostariophysi</taxon>
        <taxon>Siluriformes</taxon>
        <taxon>Sisoridae</taxon>
        <taxon>Sisorinae</taxon>
        <taxon>Bagarius</taxon>
    </lineage>
</organism>
<dbReference type="EMBL" id="VCAZ01000049">
    <property type="protein sequence ID" value="TSM77413.1"/>
    <property type="molecule type" value="Genomic_DNA"/>
</dbReference>
<protein>
    <submittedName>
        <fullName evidence="1">Uncharacterized protein</fullName>
    </submittedName>
</protein>
<name>A0A556U563_BAGYA</name>
<dbReference type="Proteomes" id="UP000319801">
    <property type="component" value="Unassembled WGS sequence"/>
</dbReference>
<reference evidence="1 2" key="1">
    <citation type="journal article" date="2019" name="Genome Biol. Evol.">
        <title>Whole-Genome Sequencing of the Giant Devil Catfish, Bagarius yarrelli.</title>
        <authorList>
            <person name="Jiang W."/>
            <person name="Lv Y."/>
            <person name="Cheng L."/>
            <person name="Yang K."/>
            <person name="Chao B."/>
            <person name="Wang X."/>
            <person name="Li Y."/>
            <person name="Pan X."/>
            <person name="You X."/>
            <person name="Zhang Y."/>
            <person name="Yang J."/>
            <person name="Li J."/>
            <person name="Zhang X."/>
            <person name="Liu S."/>
            <person name="Sun C."/>
            <person name="Yang J."/>
            <person name="Shi Q."/>
        </authorList>
    </citation>
    <scope>NUCLEOTIDE SEQUENCE [LARGE SCALE GENOMIC DNA]</scope>
    <source>
        <strain evidence="1">JWS20170419001</strain>
        <tissue evidence="1">Muscle</tissue>
    </source>
</reference>
<keyword evidence="2" id="KW-1185">Reference proteome</keyword>
<sequence>MASLHAAHLREFAAVKLKPAHGFLLGTERCVGRKEGVAESTAQKQELTAHTCVFRANELTAPPVTGAPFTPGQMLVPIGNRTKSWASKNLLVLSQQAQTSETAHCGHDRSMLLVITPSLGMTFPGYCTGQRTNMPSMV</sequence>
<proteinExistence type="predicted"/>
<gene>
    <name evidence="1" type="ORF">Baya_6163</name>
</gene>
<evidence type="ECO:0000313" key="1">
    <source>
        <dbReference type="EMBL" id="TSM77413.1"/>
    </source>
</evidence>
<dbReference type="AlphaFoldDB" id="A0A556U563"/>
<accession>A0A556U563</accession>
<comment type="caution">
    <text evidence="1">The sequence shown here is derived from an EMBL/GenBank/DDBJ whole genome shotgun (WGS) entry which is preliminary data.</text>
</comment>
<evidence type="ECO:0000313" key="2">
    <source>
        <dbReference type="Proteomes" id="UP000319801"/>
    </source>
</evidence>